<dbReference type="Pfam" id="PF00392">
    <property type="entry name" value="GntR"/>
    <property type="match status" value="1"/>
</dbReference>
<organism evidence="6 7">
    <name type="scientific">Chitinivorax tropicus</name>
    <dbReference type="NCBI Taxonomy" id="714531"/>
    <lineage>
        <taxon>Bacteria</taxon>
        <taxon>Pseudomonadati</taxon>
        <taxon>Pseudomonadota</taxon>
        <taxon>Betaproteobacteria</taxon>
        <taxon>Chitinivorax</taxon>
    </lineage>
</organism>
<dbReference type="Gene3D" id="3.40.1410.10">
    <property type="entry name" value="Chorismate lyase-like"/>
    <property type="match status" value="1"/>
</dbReference>
<dbReference type="InterPro" id="IPR036388">
    <property type="entry name" value="WH-like_DNA-bd_sf"/>
</dbReference>
<accession>A0A840MT97</accession>
<dbReference type="PRINTS" id="PR00035">
    <property type="entry name" value="HTHGNTR"/>
</dbReference>
<name>A0A840MT97_9PROT</name>
<dbReference type="RefSeq" id="WP_184040463.1">
    <property type="nucleotide sequence ID" value="NZ_JACHHY010000017.1"/>
</dbReference>
<evidence type="ECO:0000256" key="3">
    <source>
        <dbReference type="ARBA" id="ARBA00023163"/>
    </source>
</evidence>
<dbReference type="InterPro" id="IPR028978">
    <property type="entry name" value="Chorismate_lyase_/UTRA_dom_sf"/>
</dbReference>
<reference evidence="6 7" key="1">
    <citation type="submission" date="2020-08" db="EMBL/GenBank/DDBJ databases">
        <title>Genomic Encyclopedia of Type Strains, Phase IV (KMG-IV): sequencing the most valuable type-strain genomes for metagenomic binning, comparative biology and taxonomic classification.</title>
        <authorList>
            <person name="Goeker M."/>
        </authorList>
    </citation>
    <scope>NUCLEOTIDE SEQUENCE [LARGE SCALE GENOMIC DNA]</scope>
    <source>
        <strain evidence="6 7">DSM 27165</strain>
    </source>
</reference>
<dbReference type="CDD" id="cd07377">
    <property type="entry name" value="WHTH_GntR"/>
    <property type="match status" value="1"/>
</dbReference>
<dbReference type="FunFam" id="1.10.10.10:FF:000079">
    <property type="entry name" value="GntR family transcriptional regulator"/>
    <property type="match status" value="1"/>
</dbReference>
<evidence type="ECO:0000256" key="4">
    <source>
        <dbReference type="NCBIfam" id="TIGR02018"/>
    </source>
</evidence>
<keyword evidence="2" id="KW-0238">DNA-binding</keyword>
<keyword evidence="3" id="KW-0804">Transcription</keyword>
<dbReference type="EMBL" id="JACHHY010000017">
    <property type="protein sequence ID" value="MBB5019493.1"/>
    <property type="molecule type" value="Genomic_DNA"/>
</dbReference>
<keyword evidence="1" id="KW-0805">Transcription regulation</keyword>
<proteinExistence type="predicted"/>
<dbReference type="GO" id="GO:0006547">
    <property type="term" value="P:L-histidine metabolic process"/>
    <property type="evidence" value="ECO:0007669"/>
    <property type="project" value="UniProtKB-UniRule"/>
</dbReference>
<dbReference type="SUPFAM" id="SSF46785">
    <property type="entry name" value="Winged helix' DNA-binding domain"/>
    <property type="match status" value="1"/>
</dbReference>
<evidence type="ECO:0000313" key="7">
    <source>
        <dbReference type="Proteomes" id="UP000575898"/>
    </source>
</evidence>
<dbReference type="PROSITE" id="PS50949">
    <property type="entry name" value="HTH_GNTR"/>
    <property type="match status" value="1"/>
</dbReference>
<dbReference type="InterPro" id="IPR011663">
    <property type="entry name" value="UTRA"/>
</dbReference>
<evidence type="ECO:0000256" key="2">
    <source>
        <dbReference type="ARBA" id="ARBA00023125"/>
    </source>
</evidence>
<protein>
    <recommendedName>
        <fullName evidence="4">Histidine utilization repressor</fullName>
    </recommendedName>
</protein>
<evidence type="ECO:0000259" key="5">
    <source>
        <dbReference type="PROSITE" id="PS50949"/>
    </source>
</evidence>
<dbReference type="AlphaFoldDB" id="A0A840MT97"/>
<dbReference type="InterPro" id="IPR036390">
    <property type="entry name" value="WH_DNA-bd_sf"/>
</dbReference>
<dbReference type="InterPro" id="IPR010248">
    <property type="entry name" value="His_ut_repres"/>
</dbReference>
<dbReference type="Proteomes" id="UP000575898">
    <property type="component" value="Unassembled WGS sequence"/>
</dbReference>
<dbReference type="SMART" id="SM00345">
    <property type="entry name" value="HTH_GNTR"/>
    <property type="match status" value="1"/>
</dbReference>
<dbReference type="InterPro" id="IPR050679">
    <property type="entry name" value="Bact_HTH_transcr_reg"/>
</dbReference>
<evidence type="ECO:0000256" key="1">
    <source>
        <dbReference type="ARBA" id="ARBA00023015"/>
    </source>
</evidence>
<comment type="caution">
    <text evidence="6">The sequence shown here is derived from an EMBL/GenBank/DDBJ whole genome shotgun (WGS) entry which is preliminary data.</text>
</comment>
<dbReference type="PANTHER" id="PTHR44846">
    <property type="entry name" value="MANNOSYL-D-GLYCERATE TRANSPORT/METABOLISM SYSTEM REPRESSOR MNGR-RELATED"/>
    <property type="match status" value="1"/>
</dbReference>
<evidence type="ECO:0000313" key="6">
    <source>
        <dbReference type="EMBL" id="MBB5019493.1"/>
    </source>
</evidence>
<dbReference type="Pfam" id="PF07702">
    <property type="entry name" value="UTRA"/>
    <property type="match status" value="1"/>
</dbReference>
<dbReference type="InterPro" id="IPR000524">
    <property type="entry name" value="Tscrpt_reg_HTH_GntR"/>
</dbReference>
<dbReference type="GO" id="GO:0045892">
    <property type="term" value="P:negative regulation of DNA-templated transcription"/>
    <property type="evidence" value="ECO:0007669"/>
    <property type="project" value="UniProtKB-UniRule"/>
</dbReference>
<dbReference type="NCBIfam" id="TIGR02018">
    <property type="entry name" value="his_ut_repres"/>
    <property type="match status" value="1"/>
</dbReference>
<gene>
    <name evidence="6" type="ORF">HNQ59_002795</name>
</gene>
<dbReference type="SUPFAM" id="SSF64288">
    <property type="entry name" value="Chorismate lyase-like"/>
    <property type="match status" value="1"/>
</dbReference>
<sequence length="235" mass="26866">MTQPRYQAIKSYLLQRIREQTYQPGSKIPPEVQLAEQFGVSRMTVNKAIRDLVGDGMLVRFAGDGTYVADTRAESPLLSVCSIAGEIRRRGHQYDNTVLLLRSEVVDDTIALRLGVRVGTEVYHSMIVHRENGVPIQLEDRYLNPRWVPHYLEQDFSDITPNEYLTQACPLSDIEHIVEATMPDAETQRLLEISANEPCLLVHRRTWSADRLISFARLTHPGTRYKLRSQVHVDV</sequence>
<dbReference type="Gene3D" id="1.10.10.10">
    <property type="entry name" value="Winged helix-like DNA-binding domain superfamily/Winged helix DNA-binding domain"/>
    <property type="match status" value="1"/>
</dbReference>
<dbReference type="SMART" id="SM00866">
    <property type="entry name" value="UTRA"/>
    <property type="match status" value="1"/>
</dbReference>
<dbReference type="PANTHER" id="PTHR44846:SF16">
    <property type="entry name" value="TRANSCRIPTIONAL REGULATOR PHNF-RELATED"/>
    <property type="match status" value="1"/>
</dbReference>
<feature type="domain" description="HTH gntR-type" evidence="5">
    <location>
        <begin position="3"/>
        <end position="71"/>
    </location>
</feature>
<dbReference type="GO" id="GO:0003677">
    <property type="term" value="F:DNA binding"/>
    <property type="evidence" value="ECO:0007669"/>
    <property type="project" value="UniProtKB-UniRule"/>
</dbReference>
<keyword evidence="7" id="KW-1185">Reference proteome</keyword>
<dbReference type="GO" id="GO:0003700">
    <property type="term" value="F:DNA-binding transcription factor activity"/>
    <property type="evidence" value="ECO:0007669"/>
    <property type="project" value="UniProtKB-UniRule"/>
</dbReference>